<dbReference type="Gene3D" id="2.60.40.10">
    <property type="entry name" value="Immunoglobulins"/>
    <property type="match status" value="1"/>
</dbReference>
<comment type="caution">
    <text evidence="2">The sequence shown here is derived from an EMBL/GenBank/DDBJ whole genome shotgun (WGS) entry which is preliminary data.</text>
</comment>
<dbReference type="RefSeq" id="WP_254167890.1">
    <property type="nucleotide sequence ID" value="NZ_JAHESF010000029.1"/>
</dbReference>
<dbReference type="GO" id="GO:0031410">
    <property type="term" value="C:cytoplasmic vesicle"/>
    <property type="evidence" value="ECO:0007669"/>
    <property type="project" value="TreeGrafter"/>
</dbReference>
<dbReference type="SMART" id="SM00089">
    <property type="entry name" value="PKD"/>
    <property type="match status" value="1"/>
</dbReference>
<evidence type="ECO:0000313" key="3">
    <source>
        <dbReference type="Proteomes" id="UP001319200"/>
    </source>
</evidence>
<proteinExistence type="predicted"/>
<dbReference type="Pfam" id="PF22352">
    <property type="entry name" value="K319L-like_PKD"/>
    <property type="match status" value="1"/>
</dbReference>
<accession>A0AAP2GQ32</accession>
<dbReference type="GO" id="GO:0016020">
    <property type="term" value="C:membrane"/>
    <property type="evidence" value="ECO:0007669"/>
    <property type="project" value="TreeGrafter"/>
</dbReference>
<protein>
    <recommendedName>
        <fullName evidence="1">PKD/Chitinase domain-containing protein</fullName>
    </recommendedName>
</protein>
<dbReference type="SUPFAM" id="SSF49299">
    <property type="entry name" value="PKD domain"/>
    <property type="match status" value="1"/>
</dbReference>
<evidence type="ECO:0000259" key="1">
    <source>
        <dbReference type="SMART" id="SM00089"/>
    </source>
</evidence>
<dbReference type="PANTHER" id="PTHR46182">
    <property type="entry name" value="FI19480P1"/>
    <property type="match status" value="1"/>
</dbReference>
<evidence type="ECO:0000313" key="2">
    <source>
        <dbReference type="EMBL" id="MBT1699743.1"/>
    </source>
</evidence>
<dbReference type="InterPro" id="IPR013783">
    <property type="entry name" value="Ig-like_fold"/>
</dbReference>
<gene>
    <name evidence="2" type="ORF">KK083_22845</name>
</gene>
<dbReference type="Gene3D" id="2.180.10.10">
    <property type="entry name" value="RHS repeat-associated core"/>
    <property type="match status" value="2"/>
</dbReference>
<name>A0AAP2GQ32_9BACT</name>
<dbReference type="InterPro" id="IPR022409">
    <property type="entry name" value="PKD/Chitinase_dom"/>
</dbReference>
<dbReference type="Proteomes" id="UP001319200">
    <property type="component" value="Unassembled WGS sequence"/>
</dbReference>
<organism evidence="2 3">
    <name type="scientific">Chryseosolibacter histidini</name>
    <dbReference type="NCBI Taxonomy" id="2782349"/>
    <lineage>
        <taxon>Bacteria</taxon>
        <taxon>Pseudomonadati</taxon>
        <taxon>Bacteroidota</taxon>
        <taxon>Cytophagia</taxon>
        <taxon>Cytophagales</taxon>
        <taxon>Chryseotaleaceae</taxon>
        <taxon>Chryseosolibacter</taxon>
    </lineage>
</organism>
<dbReference type="InterPro" id="IPR035986">
    <property type="entry name" value="PKD_dom_sf"/>
</dbReference>
<dbReference type="InterPro" id="IPR045619">
    <property type="entry name" value="DUF6443"/>
</dbReference>
<reference evidence="2 3" key="1">
    <citation type="submission" date="2021-05" db="EMBL/GenBank/DDBJ databases">
        <title>A Polyphasic approach of four new species of the genus Ohtaekwangia: Ohtaekwangia histidinii sp. nov., Ohtaekwangia cretensis sp. nov., Ohtaekwangia indiensis sp. nov., Ohtaekwangia reichenbachii sp. nov. from diverse environment.</title>
        <authorList>
            <person name="Octaviana S."/>
        </authorList>
    </citation>
    <scope>NUCLEOTIDE SEQUENCE [LARGE SCALE GENOMIC DNA]</scope>
    <source>
        <strain evidence="2 3">PWU4</strain>
    </source>
</reference>
<dbReference type="Pfam" id="PF20041">
    <property type="entry name" value="DUF6443"/>
    <property type="match status" value="1"/>
</dbReference>
<dbReference type="NCBIfam" id="TIGR03696">
    <property type="entry name" value="Rhs_assc_core"/>
    <property type="match status" value="1"/>
</dbReference>
<dbReference type="InterPro" id="IPR022385">
    <property type="entry name" value="Rhs_assc_core"/>
</dbReference>
<feature type="domain" description="PKD/Chitinase" evidence="1">
    <location>
        <begin position="281"/>
        <end position="367"/>
    </location>
</feature>
<sequence length="2070" mass="225267">MMLLKDPLRSSGALIAGILLSFSVDAQSIVSSASAGCLNATVSYSLSSTSGIVSTPSWSIVSGAGSMSSVQGSATTVSWRSSGTVQVSFPILVNGTVVAQTRTASFTLYSGGTVSGPSSVCAGESGTLTVSGAPSGTQVWQSCTSGCASITDTGWSTMSGGSFTNLTTSTSFRVKVTVPSCGVVYSDVKTVTVKPYPAATISPTGTLKICSTCSQQCPCSRSIQASGGTSYQWKKDGVDITGALSATYSANQPGSYTAAVTLDGCTKISPALVLVKNVLPVANAGPDKTIVLPENTVTLIGSGTDSDGTIVSYTWTKVSGPPAVLSGTPPATITLSDLVYGTYVFALVVKDDSGESSLPDQVTITVAYPPNNYNWIKETTVQVEGKKTDADVSALQIATGQKSLTWNYFDGLGRKMQSLNVQGSPLAKDVVQAVVYDAFNREKVKYLPYVSSDVNGYYKVNPVGTPDNNSIPSNYSSSPHGKFYNNATTDGVVNDPSPYAVTIFEPSPLNRVIEQGAPGSAWQPDGADSYGSADRTIKQGYETNAANEVLLWSCTYPTGSASLARVNAGTAASPIYYAAGDLYLNRSRDEEYHETIEYKDKHGQVILKKVEAAPGVWAETYHIYDIFGNLVCVIPPQAVSKLATDYHHATATAATKENFLRRWTFRYKYDARRRMIQKQVPGAGQVLMVYDDRDRLVLTQDSVQRFASPRQWEFTKYDELNQPIATGIKDTAATLTQAQMQGVVNNFYATKTWARFGERYTGTDLHGYTNVSYPVVTSGATINPNSYHSVSYYDNYAHRENLYNSAAYQFKADDLPGEQKTNYNERLKNQVTGTRVRVLDGGGYTWLNSVLYYDDEYRVIQSIADNYKGGIDRTTNVLDFTGKIRKTKVVHTTYDVCWKEHDGAIQTGNRLVRTNSTNGWGQSGAASVQQLAAGQNGWMEAIVSETNTNRMIGLSDANVNTDFNTIDYALYLNASTLSVRENGVAKTTFTGTLSPGDVVRIERTGTTITYRWKNNVYTSLVPSTTLLMADASIYTTGGSLAGVRASFAATSNSVTRAYIYDHANRLKEVWHAIDGATAVKIIHNQYNELGQLMDKKLHSTLANASDAKQSVDYRYNIRGWLTSVNNATLTDDDDVTNDDTGDYFGMNLAYNVSDPALGNTARYNGNISGMTWSKYLGLGDVKQHGYVYAYDAMNRLSTATHKALTAPGTWTAGQYDESGLTYDLNGNITHLDRKGDGGVQIDNLTYNYGTGITTGNKLLYVQDNTTDATHKAQGFRDGNTGTATDYTYDLNGNLTRDLNKGVGTSLTDASNLIKYNFLNLPETITKDGSSIRYIYDAVGRKLAQVVTSGTSVKQTDYAGEFIYENDVLQFINHDEGRVVVAKSKLLYINGCDTLNAAMTAVNATLSVSTANGEKYVTATATGTAAGTGIFPFAGTIAVTPGARYRIRAKGYRGTSVAYLQVKAGAVLLNSTGAALPASATAETWVEQIVTIPAGQTTLQAGVTWTSVTVGETLYLNDFEITRLESTTPEYQYHLKDHLGNVHLTFTTKDETDLGLATLETVNAGGEEGKFLYYNEAVKINHQIWDHTNLGGTSYATRLTGGNTDEIYGLTKTLSVMPGDKVNLEVYAKYLDPVSGHRSTALNNFIISILNGTAPQGTFVDGGAAGSIGDATFPIDGIDHSSETGEPPKAYLNYILFDRAMNTVLDLGFQRITTNSREYGQDASHDRLAFDGPNQILIKEPGYMYIYLSNENETNVEVYFDDFRVEHIKSPVVQVDDYYPYGLPYNSSRRENSSENSYLYNDGSERQDELAIDVDATEFRMYDPALGRWWQVDPLSDEDDLIDLSPYNYSYNNPVRYNDPKGDKGRPGRPAAAMRYQATPAYRTVVHSQMIRTSYKYQNRWQKQPGGKVEVGNAENPQTKTGKWVKIMMDLYGDFKGYNDFVVERHELIQTYEGGSSSRENKFFLVGPGAAKLEALEMAYEKDANKAFDQKFAAFASQKLGKDFNSLSAEDQAKFKNENSSVAALLSSMVRVELGPSPKEQVVQKILELLKQGVVVPKREVRDLPGVGPGR</sequence>
<dbReference type="InterPro" id="IPR029865">
    <property type="entry name" value="KIAA0319-like"/>
</dbReference>
<dbReference type="EMBL" id="JAHESF010000029">
    <property type="protein sequence ID" value="MBT1699743.1"/>
    <property type="molecule type" value="Genomic_DNA"/>
</dbReference>
<dbReference type="PANTHER" id="PTHR46182:SF2">
    <property type="entry name" value="FI19480P1"/>
    <property type="match status" value="1"/>
</dbReference>
<keyword evidence="3" id="KW-1185">Reference proteome</keyword>